<dbReference type="PANTHER" id="PTHR12592">
    <property type="entry name" value="ATP-DEPENDENT (S)-NAD(P)H-HYDRATE DEHYDRATASE FAMILY MEMBER"/>
    <property type="match status" value="1"/>
</dbReference>
<evidence type="ECO:0000256" key="5">
    <source>
        <dbReference type="ARBA" id="ARBA00022857"/>
    </source>
</evidence>
<comment type="similarity">
    <text evidence="12">Belongs to the NnrE/AIBP family.</text>
</comment>
<evidence type="ECO:0000259" key="14">
    <source>
        <dbReference type="PROSITE" id="PS51383"/>
    </source>
</evidence>
<evidence type="ECO:0000256" key="13">
    <source>
        <dbReference type="SAM" id="MobiDB-lite"/>
    </source>
</evidence>
<sequence length="591" mass="57925">MIEAWTAPDVRAAEKPLLAAGEPLMSRAAHALAATVLRDVAARRRSLAPGSPPRLRGGLGSDGLPGEAAVRGPGAGRRGAGARGAGARGDVRGARAVLLVGAGNNGGDTLFAGALLARRGLAVTAVLAAPRVHDAGLAALRAAGGRVVSLFDVRVPVVVAEVAEADVVLDGLVGIGAHGVLRPPAGGLVRALADARAALPHGAPRPWVVAVDVPSGIGVDDGTVAGPVLPADRTVTFGALKPGLVLPPAVHLAGIVEVVDLGLGLGDRRVTGGGAPGRSPASGPAVRRLEARDVAALLRVPGPRDHKYTRGVVGVVAGTEAFPGAAVLAVSGAARAGAGMVRYLGPESVGALVLGRRPEVVTTGGRVQSWVLGPGVPADDDAADDQGRRIFGALAAVTGLLSADVTGGAVPAVVDAGAIELVEHRCPPSVVITPHAGELTALMQRLGHGVDRAGVEAEPLRWARAAHEATGATVLLKGSVTVIAGQDGVFAQADGPAWLATAGAGDVLAGLLGTLLASRSADVLARPGLAAELAAAAVLLHGRAAWAVSGGSGDAQARAGAGTGARAGGPVVALDVADALPAAIADVLAGA</sequence>
<dbReference type="EC" id="5.1.99.6" evidence="12"/>
<evidence type="ECO:0000256" key="8">
    <source>
        <dbReference type="ARBA" id="ARBA00025153"/>
    </source>
</evidence>
<dbReference type="GO" id="GO:0005524">
    <property type="term" value="F:ATP binding"/>
    <property type="evidence" value="ECO:0007669"/>
    <property type="project" value="UniProtKB-KW"/>
</dbReference>
<dbReference type="EC" id="4.2.1.136" evidence="11"/>
<keyword evidence="3 11" id="KW-0547">Nucleotide-binding</keyword>
<evidence type="ECO:0000256" key="10">
    <source>
        <dbReference type="ARBA" id="ARBA00049209"/>
    </source>
</evidence>
<feature type="domain" description="YjeF C-terminal" evidence="14">
    <location>
        <begin position="290"/>
        <end position="587"/>
    </location>
</feature>
<comment type="caution">
    <text evidence="16">The sequence shown here is derived from an EMBL/GenBank/DDBJ whole genome shotgun (WGS) entry which is preliminary data.</text>
</comment>
<feature type="binding site" evidence="11">
    <location>
        <position position="505"/>
    </location>
    <ligand>
        <name>AMP</name>
        <dbReference type="ChEBI" id="CHEBI:456215"/>
    </ligand>
</feature>
<comment type="cofactor">
    <cofactor evidence="12">
        <name>K(+)</name>
        <dbReference type="ChEBI" id="CHEBI:29103"/>
    </cofactor>
    <text evidence="12">Binds 1 potassium ion per subunit.</text>
</comment>
<evidence type="ECO:0000256" key="4">
    <source>
        <dbReference type="ARBA" id="ARBA00022840"/>
    </source>
</evidence>
<dbReference type="PROSITE" id="PS51385">
    <property type="entry name" value="YJEF_N"/>
    <property type="match status" value="1"/>
</dbReference>
<feature type="binding site" evidence="11">
    <location>
        <position position="435"/>
    </location>
    <ligand>
        <name>(6S)-NADPHX</name>
        <dbReference type="ChEBI" id="CHEBI:64076"/>
    </ligand>
</feature>
<comment type="function">
    <text evidence="12">Catalyzes the epimerization of the S- and R-forms of NAD(P)HX, a damaged form of NAD(P)H that is a result of enzymatic or heat-dependent hydration. This is a prerequisite for the S-specific NAD(P)H-hydrate dehydratase to allow the repair of both epimers of NAD(P)HX.</text>
</comment>
<comment type="catalytic activity">
    <reaction evidence="12">
        <text>(6R)-NADPHX = (6S)-NADPHX</text>
        <dbReference type="Rhea" id="RHEA:32227"/>
        <dbReference type="ChEBI" id="CHEBI:64076"/>
        <dbReference type="ChEBI" id="CHEBI:64077"/>
        <dbReference type="EC" id="5.1.99.6"/>
    </reaction>
</comment>
<feature type="region of interest" description="Disordered" evidence="13">
    <location>
        <begin position="45"/>
        <end position="87"/>
    </location>
</feature>
<keyword evidence="4 11" id="KW-0067">ATP-binding</keyword>
<keyword evidence="17" id="KW-1185">Reference proteome</keyword>
<evidence type="ECO:0000259" key="15">
    <source>
        <dbReference type="PROSITE" id="PS51385"/>
    </source>
</evidence>
<accession>A0AA41U8R8</accession>
<evidence type="ECO:0000313" key="16">
    <source>
        <dbReference type="EMBL" id="MCF4122730.1"/>
    </source>
</evidence>
<comment type="similarity">
    <text evidence="2">In the C-terminal section; belongs to the NnrD/CARKD family.</text>
</comment>
<gene>
    <name evidence="11" type="primary">nnrD</name>
    <name evidence="12" type="synonym">nnrE</name>
    <name evidence="16" type="ORF">L1785_17255</name>
</gene>
<keyword evidence="12" id="KW-0630">Potassium</keyword>
<dbReference type="InterPro" id="IPR000631">
    <property type="entry name" value="CARKD"/>
</dbReference>
<dbReference type="GO" id="GO:0052855">
    <property type="term" value="F:ADP-dependent NAD(P)H-hydrate dehydratase activity"/>
    <property type="evidence" value="ECO:0007669"/>
    <property type="project" value="UniProtKB-UniRule"/>
</dbReference>
<comment type="subunit">
    <text evidence="11">Homotetramer.</text>
</comment>
<feature type="binding site" evidence="12">
    <location>
        <begin position="104"/>
        <end position="108"/>
    </location>
    <ligand>
        <name>(6S)-NADPHX</name>
        <dbReference type="ChEBI" id="CHEBI:64076"/>
    </ligand>
</feature>
<reference evidence="16" key="1">
    <citation type="submission" date="2022-01" db="EMBL/GenBank/DDBJ databases">
        <title>Antribacter sp. nov., isolated from Guizhou of China.</title>
        <authorList>
            <person name="Chengliang C."/>
            <person name="Ya Z."/>
        </authorList>
    </citation>
    <scope>NUCLEOTIDE SEQUENCE</scope>
    <source>
        <strain evidence="16">KLBMP 9083</strain>
    </source>
</reference>
<comment type="function">
    <text evidence="8">Bifunctional enzyme that catalyzes the epimerization of the S- and R-forms of NAD(P)HX and the dehydration of the S-form of NAD(P)HX at the expense of ADP, which is converted to AMP. This allows the repair of both epimers of NAD(P)HX, a damaged form of NAD(P)H that is a result of enzymatic or heat-dependent hydration.</text>
</comment>
<feature type="binding site" evidence="12">
    <location>
        <position position="105"/>
    </location>
    <ligand>
        <name>K(+)</name>
        <dbReference type="ChEBI" id="CHEBI:29103"/>
    </ligand>
</feature>
<dbReference type="InterPro" id="IPR017953">
    <property type="entry name" value="Carbohydrate_kinase_pred_CS"/>
</dbReference>
<dbReference type="Pfam" id="PF01256">
    <property type="entry name" value="Carb_kinase"/>
    <property type="match status" value="1"/>
</dbReference>
<comment type="similarity">
    <text evidence="1">In the N-terminal section; belongs to the NnrE/AIBP family.</text>
</comment>
<keyword evidence="7 11" id="KW-0456">Lyase</keyword>
<feature type="binding site" evidence="12">
    <location>
        <position position="170"/>
    </location>
    <ligand>
        <name>K(+)</name>
        <dbReference type="ChEBI" id="CHEBI:29103"/>
    </ligand>
</feature>
<comment type="catalytic activity">
    <reaction evidence="12">
        <text>(6R)-NADHX = (6S)-NADHX</text>
        <dbReference type="Rhea" id="RHEA:32215"/>
        <dbReference type="ChEBI" id="CHEBI:64074"/>
        <dbReference type="ChEBI" id="CHEBI:64075"/>
        <dbReference type="EC" id="5.1.99.6"/>
    </reaction>
</comment>
<feature type="binding site" evidence="11">
    <location>
        <position position="375"/>
    </location>
    <ligand>
        <name>(6S)-NADPHX</name>
        <dbReference type="ChEBI" id="CHEBI:64076"/>
    </ligand>
</feature>
<dbReference type="SUPFAM" id="SSF64153">
    <property type="entry name" value="YjeF N-terminal domain-like"/>
    <property type="match status" value="1"/>
</dbReference>
<feature type="binding site" evidence="11">
    <location>
        <position position="325"/>
    </location>
    <ligand>
        <name>(6S)-NADPHX</name>
        <dbReference type="ChEBI" id="CHEBI:64076"/>
    </ligand>
</feature>
<comment type="catalytic activity">
    <reaction evidence="9 11">
        <text>(6S)-NADHX + ADP = AMP + phosphate + NADH + H(+)</text>
        <dbReference type="Rhea" id="RHEA:32223"/>
        <dbReference type="ChEBI" id="CHEBI:15378"/>
        <dbReference type="ChEBI" id="CHEBI:43474"/>
        <dbReference type="ChEBI" id="CHEBI:57945"/>
        <dbReference type="ChEBI" id="CHEBI:64074"/>
        <dbReference type="ChEBI" id="CHEBI:456215"/>
        <dbReference type="ChEBI" id="CHEBI:456216"/>
        <dbReference type="EC" id="4.2.1.136"/>
    </reaction>
</comment>
<feature type="binding site" evidence="11">
    <location>
        <begin position="477"/>
        <end position="481"/>
    </location>
    <ligand>
        <name>AMP</name>
        <dbReference type="ChEBI" id="CHEBI:456215"/>
    </ligand>
</feature>
<dbReference type="PANTHER" id="PTHR12592:SF0">
    <property type="entry name" value="ATP-DEPENDENT (S)-NAD(P)H-HYDRATE DEHYDRATASE"/>
    <property type="match status" value="1"/>
</dbReference>
<feature type="binding site" evidence="12">
    <location>
        <begin position="174"/>
        <end position="180"/>
    </location>
    <ligand>
        <name>(6S)-NADPHX</name>
        <dbReference type="ChEBI" id="CHEBI:64076"/>
    </ligand>
</feature>
<dbReference type="HAMAP" id="MF_01965">
    <property type="entry name" value="NADHX_dehydratase"/>
    <property type="match status" value="1"/>
</dbReference>
<keyword evidence="12" id="KW-0479">Metal-binding</keyword>
<dbReference type="EMBL" id="JAKGSG010000046">
    <property type="protein sequence ID" value="MCF4122730.1"/>
    <property type="molecule type" value="Genomic_DNA"/>
</dbReference>
<protein>
    <recommendedName>
        <fullName evidence="11 12">Multifunctional fusion protein</fullName>
    </recommendedName>
    <domain>
        <recommendedName>
            <fullName evidence="11">ADP-dependent (S)-NAD(P)H-hydrate dehydratase</fullName>
            <ecNumber evidence="11">4.2.1.136</ecNumber>
        </recommendedName>
        <alternativeName>
            <fullName evidence="11">ADP-dependent NAD(P)HX dehydratase</fullName>
        </alternativeName>
    </domain>
    <domain>
        <recommendedName>
            <fullName evidence="12">NAD(P)H-hydrate epimerase</fullName>
            <ecNumber evidence="12">5.1.99.6</ecNumber>
        </recommendedName>
        <alternativeName>
            <fullName evidence="12">NAD(P)HX epimerase</fullName>
        </alternativeName>
    </domain>
</protein>
<dbReference type="GO" id="GO:0046872">
    <property type="term" value="F:metal ion binding"/>
    <property type="evidence" value="ECO:0007669"/>
    <property type="project" value="UniProtKB-KW"/>
</dbReference>
<comment type="cofactor">
    <cofactor evidence="11">
        <name>Mg(2+)</name>
        <dbReference type="ChEBI" id="CHEBI:18420"/>
    </cofactor>
</comment>
<comment type="caution">
    <text evidence="12">Lacks conserved residue(s) required for the propagation of feature annotation.</text>
</comment>
<dbReference type="CDD" id="cd01171">
    <property type="entry name" value="YXKO-related"/>
    <property type="match status" value="1"/>
</dbReference>
<dbReference type="SUPFAM" id="SSF53613">
    <property type="entry name" value="Ribokinase-like"/>
    <property type="match status" value="1"/>
</dbReference>
<evidence type="ECO:0000256" key="9">
    <source>
        <dbReference type="ARBA" id="ARBA00048238"/>
    </source>
</evidence>
<evidence type="ECO:0000256" key="12">
    <source>
        <dbReference type="HAMAP-Rule" id="MF_01966"/>
    </source>
</evidence>
<dbReference type="Proteomes" id="UP001165405">
    <property type="component" value="Unassembled WGS sequence"/>
</dbReference>
<organism evidence="16 17">
    <name type="scientific">Antribacter soli</name>
    <dbReference type="NCBI Taxonomy" id="2910976"/>
    <lineage>
        <taxon>Bacteria</taxon>
        <taxon>Bacillati</taxon>
        <taxon>Actinomycetota</taxon>
        <taxon>Actinomycetes</taxon>
        <taxon>Micrococcales</taxon>
        <taxon>Promicromonosporaceae</taxon>
        <taxon>Antribacter</taxon>
    </lineage>
</organism>
<evidence type="ECO:0000256" key="2">
    <source>
        <dbReference type="ARBA" id="ARBA00009524"/>
    </source>
</evidence>
<evidence type="ECO:0000313" key="17">
    <source>
        <dbReference type="Proteomes" id="UP001165405"/>
    </source>
</evidence>
<dbReference type="GO" id="GO:0110051">
    <property type="term" value="P:metabolite repair"/>
    <property type="evidence" value="ECO:0007669"/>
    <property type="project" value="TreeGrafter"/>
</dbReference>
<dbReference type="InterPro" id="IPR036652">
    <property type="entry name" value="YjeF_N_dom_sf"/>
</dbReference>
<feature type="binding site" evidence="11">
    <location>
        <position position="506"/>
    </location>
    <ligand>
        <name>(6S)-NADPHX</name>
        <dbReference type="ChEBI" id="CHEBI:64076"/>
    </ligand>
</feature>
<dbReference type="Gene3D" id="3.40.50.10260">
    <property type="entry name" value="YjeF N-terminal domain"/>
    <property type="match status" value="1"/>
</dbReference>
<dbReference type="PROSITE" id="PS51383">
    <property type="entry name" value="YJEF_C_3"/>
    <property type="match status" value="1"/>
</dbReference>
<keyword evidence="5 11" id="KW-0521">NADP</keyword>
<dbReference type="GO" id="GO:0046496">
    <property type="term" value="P:nicotinamide nucleotide metabolic process"/>
    <property type="evidence" value="ECO:0007669"/>
    <property type="project" value="UniProtKB-UniRule"/>
</dbReference>
<dbReference type="InterPro" id="IPR004443">
    <property type="entry name" value="YjeF_N_dom"/>
</dbReference>
<comment type="similarity">
    <text evidence="11">Belongs to the NnrD/CARKD family.</text>
</comment>
<dbReference type="RefSeq" id="WP_236090524.1">
    <property type="nucleotide sequence ID" value="NZ_JAKGSG010000046.1"/>
</dbReference>
<dbReference type="AlphaFoldDB" id="A0AA41U8R8"/>
<dbReference type="PROSITE" id="PS01050">
    <property type="entry name" value="YJEF_C_2"/>
    <property type="match status" value="1"/>
</dbReference>
<comment type="function">
    <text evidence="11">Catalyzes the dehydration of the S-form of NAD(P)HX at the expense of ADP, which is converted to AMP. Together with NAD(P)HX epimerase, which catalyzes the epimerization of the S- and R-forms, the enzyme allows the repair of both epimers of NAD(P)HX, a damaged form of NAD(P)H that is a result of enzymatic or heat-dependent hydration.</text>
</comment>
<feature type="binding site" evidence="12">
    <location>
        <position position="212"/>
    </location>
    <ligand>
        <name>(6S)-NADPHX</name>
        <dbReference type="ChEBI" id="CHEBI:64076"/>
    </ligand>
</feature>
<evidence type="ECO:0000256" key="11">
    <source>
        <dbReference type="HAMAP-Rule" id="MF_01965"/>
    </source>
</evidence>
<feature type="binding site" evidence="12">
    <location>
        <position position="215"/>
    </location>
    <ligand>
        <name>K(+)</name>
        <dbReference type="ChEBI" id="CHEBI:29103"/>
    </ligand>
</feature>
<feature type="compositionally biased region" description="Gly residues" evidence="13">
    <location>
        <begin position="73"/>
        <end position="87"/>
    </location>
</feature>
<dbReference type="HAMAP" id="MF_01966">
    <property type="entry name" value="NADHX_epimerase"/>
    <property type="match status" value="1"/>
</dbReference>
<dbReference type="GO" id="GO:0052856">
    <property type="term" value="F:NAD(P)HX epimerase activity"/>
    <property type="evidence" value="ECO:0007669"/>
    <property type="project" value="UniProtKB-UniRule"/>
</dbReference>
<evidence type="ECO:0000256" key="3">
    <source>
        <dbReference type="ARBA" id="ARBA00022741"/>
    </source>
</evidence>
<keyword evidence="12" id="KW-0413">Isomerase</keyword>
<evidence type="ECO:0000256" key="1">
    <source>
        <dbReference type="ARBA" id="ARBA00006001"/>
    </source>
</evidence>
<dbReference type="Gene3D" id="3.40.1190.20">
    <property type="match status" value="1"/>
</dbReference>
<dbReference type="Pfam" id="PF03853">
    <property type="entry name" value="YjeF_N"/>
    <property type="match status" value="1"/>
</dbReference>
<dbReference type="InterPro" id="IPR029056">
    <property type="entry name" value="Ribokinase-like"/>
</dbReference>
<keyword evidence="6 11" id="KW-0520">NAD</keyword>
<comment type="catalytic activity">
    <reaction evidence="10 11">
        <text>(6S)-NADPHX + ADP = AMP + phosphate + NADPH + H(+)</text>
        <dbReference type="Rhea" id="RHEA:32235"/>
        <dbReference type="ChEBI" id="CHEBI:15378"/>
        <dbReference type="ChEBI" id="CHEBI:43474"/>
        <dbReference type="ChEBI" id="CHEBI:57783"/>
        <dbReference type="ChEBI" id="CHEBI:64076"/>
        <dbReference type="ChEBI" id="CHEBI:456215"/>
        <dbReference type="ChEBI" id="CHEBI:456216"/>
        <dbReference type="EC" id="4.2.1.136"/>
    </reaction>
</comment>
<evidence type="ECO:0000256" key="6">
    <source>
        <dbReference type="ARBA" id="ARBA00023027"/>
    </source>
</evidence>
<feature type="domain" description="YjeF N-terminal" evidence="15">
    <location>
        <begin position="10"/>
        <end position="269"/>
    </location>
</feature>
<evidence type="ECO:0000256" key="7">
    <source>
        <dbReference type="ARBA" id="ARBA00023239"/>
    </source>
</evidence>
<name>A0AA41U8R8_9MICO</name>
<proteinExistence type="inferred from homology"/>